<evidence type="ECO:0008006" key="3">
    <source>
        <dbReference type="Google" id="ProtNLM"/>
    </source>
</evidence>
<sequence>MYEGTLSDWRIAPRTSPIQAIPYELLAEIMFFALAPRTDGQYMSVSVCVNNVLALCQVCAYWRAVAQNTPRLWTLDSFPILITNGGVGRMATKATEMFLQRSAPLPISIEIVPGLRMCRSYDLPAILDTLIRVAHRWKSFTLASDIPESELAALKRIPAGRLDGLDKLELLFRTREMWGGPELDVFSSAPRLRDVTITVWNTSSINLPMPWGQLTQLTLAYDSPQLCLDILGRCPNLVSVRLRTKQWQEEDVILGAETVSLPHLKTLDITIAIWTMGQHLTPFLHRLKLSALTYLCLSIQLASPESADWYISWFAPALIYFLTRAPNLEFLYSNRLDAEDMPDILQHTPCMTRLSFAESPVYDEFFAALRYSATDPAPLVPGLETLELADVGEDWNESSLLEMIRSRWWSDDELLAMPTPPAVARLKHVLWYSGDFPSWTPEFTKTLAAYEVQGLKLTGF</sequence>
<evidence type="ECO:0000313" key="1">
    <source>
        <dbReference type="EMBL" id="KAJ7705373.1"/>
    </source>
</evidence>
<proteinExistence type="predicted"/>
<organism evidence="1 2">
    <name type="scientific">Mycena rosella</name>
    <name type="common">Pink bonnet</name>
    <name type="synonym">Agaricus rosellus</name>
    <dbReference type="NCBI Taxonomy" id="1033263"/>
    <lineage>
        <taxon>Eukaryota</taxon>
        <taxon>Fungi</taxon>
        <taxon>Dikarya</taxon>
        <taxon>Basidiomycota</taxon>
        <taxon>Agaricomycotina</taxon>
        <taxon>Agaricomycetes</taxon>
        <taxon>Agaricomycetidae</taxon>
        <taxon>Agaricales</taxon>
        <taxon>Marasmiineae</taxon>
        <taxon>Mycenaceae</taxon>
        <taxon>Mycena</taxon>
    </lineage>
</organism>
<evidence type="ECO:0000313" key="2">
    <source>
        <dbReference type="Proteomes" id="UP001221757"/>
    </source>
</evidence>
<dbReference type="Proteomes" id="UP001221757">
    <property type="component" value="Unassembled WGS sequence"/>
</dbReference>
<dbReference type="Gene3D" id="3.80.10.10">
    <property type="entry name" value="Ribonuclease Inhibitor"/>
    <property type="match status" value="1"/>
</dbReference>
<comment type="caution">
    <text evidence="1">The sequence shown here is derived from an EMBL/GenBank/DDBJ whole genome shotgun (WGS) entry which is preliminary data.</text>
</comment>
<dbReference type="EMBL" id="JARKIE010000008">
    <property type="protein sequence ID" value="KAJ7705373.1"/>
    <property type="molecule type" value="Genomic_DNA"/>
</dbReference>
<protein>
    <recommendedName>
        <fullName evidence="3">F-box domain-containing protein</fullName>
    </recommendedName>
</protein>
<gene>
    <name evidence="1" type="ORF">B0H17DRAFT_1175257</name>
</gene>
<dbReference type="Gene3D" id="1.20.1280.50">
    <property type="match status" value="1"/>
</dbReference>
<reference evidence="1" key="1">
    <citation type="submission" date="2023-03" db="EMBL/GenBank/DDBJ databases">
        <title>Massive genome expansion in bonnet fungi (Mycena s.s.) driven by repeated elements and novel gene families across ecological guilds.</title>
        <authorList>
            <consortium name="Lawrence Berkeley National Laboratory"/>
            <person name="Harder C.B."/>
            <person name="Miyauchi S."/>
            <person name="Viragh M."/>
            <person name="Kuo A."/>
            <person name="Thoen E."/>
            <person name="Andreopoulos B."/>
            <person name="Lu D."/>
            <person name="Skrede I."/>
            <person name="Drula E."/>
            <person name="Henrissat B."/>
            <person name="Morin E."/>
            <person name="Kohler A."/>
            <person name="Barry K."/>
            <person name="LaButti K."/>
            <person name="Morin E."/>
            <person name="Salamov A."/>
            <person name="Lipzen A."/>
            <person name="Mereny Z."/>
            <person name="Hegedus B."/>
            <person name="Baldrian P."/>
            <person name="Stursova M."/>
            <person name="Weitz H."/>
            <person name="Taylor A."/>
            <person name="Grigoriev I.V."/>
            <person name="Nagy L.G."/>
            <person name="Martin F."/>
            <person name="Kauserud H."/>
        </authorList>
    </citation>
    <scope>NUCLEOTIDE SEQUENCE</scope>
    <source>
        <strain evidence="1">CBHHK067</strain>
    </source>
</reference>
<name>A0AAD7GUG6_MYCRO</name>
<accession>A0AAD7GUG6</accession>
<dbReference type="SUPFAM" id="SSF52058">
    <property type="entry name" value="L domain-like"/>
    <property type="match status" value="1"/>
</dbReference>
<dbReference type="AlphaFoldDB" id="A0AAD7GUG6"/>
<keyword evidence="2" id="KW-1185">Reference proteome</keyword>
<dbReference type="InterPro" id="IPR032675">
    <property type="entry name" value="LRR_dom_sf"/>
</dbReference>